<evidence type="ECO:0000313" key="1">
    <source>
        <dbReference type="EMBL" id="CUQ45551.1"/>
    </source>
</evidence>
<gene>
    <name evidence="1" type="ORF">ERS852558_03451</name>
</gene>
<sequence length="130" mass="14820">MKYLCFIFCVLLVGACSSTKGSGKETLFCELDKEVQDSLLSVSRKVLEEDYAPQAMIDFSGNCKFTERNIGPWVVGIQIEDTVNKRSVSLPTNAPMPYIVHNNTVYYPEEYNLLVMGFDKNTKFRTIRMK</sequence>
<dbReference type="Proteomes" id="UP000095725">
    <property type="component" value="Unassembled WGS sequence"/>
</dbReference>
<dbReference type="RefSeq" id="WP_055256671.1">
    <property type="nucleotide sequence ID" value="NZ_CZBL01000016.1"/>
</dbReference>
<accession>A0A174WJ34</accession>
<dbReference type="EMBL" id="CZBL01000016">
    <property type="protein sequence ID" value="CUQ45551.1"/>
    <property type="molecule type" value="Genomic_DNA"/>
</dbReference>
<proteinExistence type="predicted"/>
<protein>
    <recommendedName>
        <fullName evidence="3">Lipoprotein</fullName>
    </recommendedName>
</protein>
<evidence type="ECO:0008006" key="3">
    <source>
        <dbReference type="Google" id="ProtNLM"/>
    </source>
</evidence>
<dbReference type="PROSITE" id="PS51257">
    <property type="entry name" value="PROKAR_LIPOPROTEIN"/>
    <property type="match status" value="1"/>
</dbReference>
<reference evidence="1 2" key="1">
    <citation type="submission" date="2015-09" db="EMBL/GenBank/DDBJ databases">
        <authorList>
            <consortium name="Pathogen Informatics"/>
        </authorList>
    </citation>
    <scope>NUCLEOTIDE SEQUENCE [LARGE SCALE GENOMIC DNA]</scope>
    <source>
        <strain evidence="1 2">2789STDY5834946</strain>
    </source>
</reference>
<organism evidence="1 2">
    <name type="scientific">Bacteroides caccae</name>
    <dbReference type="NCBI Taxonomy" id="47678"/>
    <lineage>
        <taxon>Bacteria</taxon>
        <taxon>Pseudomonadati</taxon>
        <taxon>Bacteroidota</taxon>
        <taxon>Bacteroidia</taxon>
        <taxon>Bacteroidales</taxon>
        <taxon>Bacteroidaceae</taxon>
        <taxon>Bacteroides</taxon>
    </lineage>
</organism>
<evidence type="ECO:0000313" key="2">
    <source>
        <dbReference type="Proteomes" id="UP000095725"/>
    </source>
</evidence>
<name>A0A174WJ34_9BACE</name>
<dbReference type="AlphaFoldDB" id="A0A174WJ34"/>